<proteinExistence type="predicted"/>
<gene>
    <name evidence="1" type="ORF">GT360_16300</name>
</gene>
<organism evidence="1 2">
    <name type="scientific">Vibrio astriarenae</name>
    <dbReference type="NCBI Taxonomy" id="1481923"/>
    <lineage>
        <taxon>Bacteria</taxon>
        <taxon>Pseudomonadati</taxon>
        <taxon>Pseudomonadota</taxon>
        <taxon>Gammaproteobacteria</taxon>
        <taxon>Vibrionales</taxon>
        <taxon>Vibrionaceae</taxon>
        <taxon>Vibrio</taxon>
    </lineage>
</organism>
<keyword evidence="2" id="KW-1185">Reference proteome</keyword>
<sequence length="385" mass="45077">MQSLSLPEAQKLVLLSQGLLSQELKGQAYQRTLQAMSNLGYVQIDTISVVQRAHHHTLWSRNPKYQLDHLDKMLRDKHIYEYWSHAASFLSMKDFRFSLPRKQAIKSGQQKHWFRKDKQLMRTILGRITSEGPLMAKDFESEVTKTTGWESKPTKQALEMLYMQGDLMISERRNFHKVYDITERVLPSSVDTSLPTVNEHARFLIQEYIDKHGLGQLKEITYLLKDVKTTVKIALNEMLEEGEVVEVSAGNERYYTTNQTLSLLNCKLKRKQAKILSPFDNFLIQRARIKHLFNFDYLLECYTPVAKRQYGYFCLPILWSGKLVGRVDCKAHRSASRLEVVSLHLELSHKDSEAFREAFHLELERFARFNQVDTINDYQDAIYYK</sequence>
<evidence type="ECO:0000313" key="1">
    <source>
        <dbReference type="EMBL" id="QIA66145.1"/>
    </source>
</evidence>
<dbReference type="KEGG" id="vas:GT360_16300"/>
<reference evidence="1 2" key="1">
    <citation type="submission" date="2020-01" db="EMBL/GenBank/DDBJ databases">
        <title>Whole genome and functional gene identification of agarase of Vibrio HN897.</title>
        <authorList>
            <person name="Liu Y."/>
            <person name="Zhao Z."/>
        </authorList>
    </citation>
    <scope>NUCLEOTIDE SEQUENCE [LARGE SCALE GENOMIC DNA]</scope>
    <source>
        <strain evidence="1 2">HN897</strain>
    </source>
</reference>
<dbReference type="PANTHER" id="PTHR30528:SF0">
    <property type="entry name" value="CYTOPLASMIC PROTEIN"/>
    <property type="match status" value="1"/>
</dbReference>
<dbReference type="EMBL" id="CP047476">
    <property type="protein sequence ID" value="QIA66145.1"/>
    <property type="molecule type" value="Genomic_DNA"/>
</dbReference>
<dbReference type="Pfam" id="PF06224">
    <property type="entry name" value="AlkZ-like"/>
    <property type="match status" value="1"/>
</dbReference>
<dbReference type="RefSeq" id="WP_164651130.1">
    <property type="nucleotide sequence ID" value="NZ_CP047476.1"/>
</dbReference>
<name>A0A7Z2T8B6_9VIBR</name>
<dbReference type="PANTHER" id="PTHR30528">
    <property type="entry name" value="CYTOPLASMIC PROTEIN"/>
    <property type="match status" value="1"/>
</dbReference>
<evidence type="ECO:0000313" key="2">
    <source>
        <dbReference type="Proteomes" id="UP000464262"/>
    </source>
</evidence>
<dbReference type="AlphaFoldDB" id="A0A7Z2T8B6"/>
<evidence type="ECO:0008006" key="3">
    <source>
        <dbReference type="Google" id="ProtNLM"/>
    </source>
</evidence>
<dbReference type="Proteomes" id="UP000464262">
    <property type="component" value="Chromosome 2"/>
</dbReference>
<accession>A0A7Z2T8B6</accession>
<dbReference type="InterPro" id="IPR009351">
    <property type="entry name" value="AlkZ-like"/>
</dbReference>
<protein>
    <recommendedName>
        <fullName evidence="3">Winged helix-turn-helix domain-containing protein</fullName>
    </recommendedName>
</protein>